<dbReference type="AlphaFoldDB" id="A0A9X3KL26"/>
<comment type="caution">
    <text evidence="2">The sequence shown here is derived from an EMBL/GenBank/DDBJ whole genome shotgun (WGS) entry which is preliminary data.</text>
</comment>
<accession>A0A9X3KL26</accession>
<proteinExistence type="predicted"/>
<feature type="compositionally biased region" description="Pro residues" evidence="1">
    <location>
        <begin position="51"/>
        <end position="66"/>
    </location>
</feature>
<name>A0A9X3KL26_9HYPH</name>
<dbReference type="EMBL" id="JAPZLR010000002">
    <property type="protein sequence ID" value="MCZ7936677.1"/>
    <property type="molecule type" value="Genomic_DNA"/>
</dbReference>
<organism evidence="2 3">
    <name type="scientific">Agrobacterium salinitolerans</name>
    <dbReference type="NCBI Taxonomy" id="1183413"/>
    <lineage>
        <taxon>Bacteria</taxon>
        <taxon>Pseudomonadati</taxon>
        <taxon>Pseudomonadota</taxon>
        <taxon>Alphaproteobacteria</taxon>
        <taxon>Hyphomicrobiales</taxon>
        <taxon>Rhizobiaceae</taxon>
        <taxon>Rhizobium/Agrobacterium group</taxon>
        <taxon>Agrobacterium</taxon>
    </lineage>
</organism>
<sequence>MALTPEEIERLKRIEEARRNRVVALLGDTGEVKVDPNSPFSSVLLGSPEVAPVPTPRPEPTVPQPDPLTTNSVLGAPAPTAPPEEEKPGGLGGWWDGIGKEGQNRLGSALMSMSGGILGSNNGQDVWSALGGGMTAAAKSLDGSEKDATQIELNKQRLRANQMSFDNSAKKERVQAEIAKIVNEAGPNWMADASVKSRVAALYNEIGEYDAATKLVGGQGNLADTADMKEYRFYVEQENAGGRTPIPFGDWQVKKAGGSTRTTDVQVNLDRINNERAGKGLPALSMEQYQKQHNQSASDGKFAEEAGKNNASMFKSLAEDGFNARGDIDNIEAMSGALSNTPGGFSNIVINTANQWGLGDMVSNNASSVQLAAAMINKLVPQQRPPGSGAMSDADLELFKQSLPQLQGTAEGNAMIVDTMRGLAAYKRDMGTIAQRAMAGEITQSEALQSMRELPDPLAGFKAKQKDLLKRDDNANASLKVNDTPAPIPQGGIRLPDGRVVRPRQGGR</sequence>
<evidence type="ECO:0000313" key="3">
    <source>
        <dbReference type="Proteomes" id="UP001151018"/>
    </source>
</evidence>
<evidence type="ECO:0000256" key="1">
    <source>
        <dbReference type="SAM" id="MobiDB-lite"/>
    </source>
</evidence>
<evidence type="ECO:0000313" key="2">
    <source>
        <dbReference type="EMBL" id="MCZ7936677.1"/>
    </source>
</evidence>
<feature type="region of interest" description="Disordered" evidence="1">
    <location>
        <begin position="474"/>
        <end position="508"/>
    </location>
</feature>
<dbReference type="Proteomes" id="UP001151018">
    <property type="component" value="Unassembled WGS sequence"/>
</dbReference>
<feature type="region of interest" description="Disordered" evidence="1">
    <location>
        <begin position="35"/>
        <end position="92"/>
    </location>
</feature>
<dbReference type="RefSeq" id="WP_269834639.1">
    <property type="nucleotide sequence ID" value="NZ_JAPZLR010000002.1"/>
</dbReference>
<protein>
    <submittedName>
        <fullName evidence="2">Uncharacterized protein</fullName>
    </submittedName>
</protein>
<gene>
    <name evidence="2" type="ORF">O9X88_03900</name>
</gene>
<reference evidence="2" key="1">
    <citation type="submission" date="2022-12" db="EMBL/GenBank/DDBJ databases">
        <title>Draft genome sequences of 22 rhizogenic Agrobacterium biovar 1 strains, the causative agent of hairy root disease.</title>
        <authorList>
            <person name="Kim N."/>
            <person name="Vargas P."/>
            <person name="Rediers H."/>
        </authorList>
    </citation>
    <scope>NUCLEOTIDE SEQUENCE</scope>
    <source>
        <strain evidence="2">ST15.13.006</strain>
    </source>
</reference>